<dbReference type="GO" id="GO:0016020">
    <property type="term" value="C:membrane"/>
    <property type="evidence" value="ECO:0007669"/>
    <property type="project" value="UniProtKB-SubCell"/>
</dbReference>
<dbReference type="Gene3D" id="3.30.479.30">
    <property type="entry name" value="Band 7 domain"/>
    <property type="match status" value="1"/>
</dbReference>
<keyword evidence="4" id="KW-1133">Transmembrane helix</keyword>
<dbReference type="InterPro" id="IPR010200">
    <property type="entry name" value="HflC"/>
</dbReference>
<dbReference type="GO" id="GO:0008233">
    <property type="term" value="F:peptidase activity"/>
    <property type="evidence" value="ECO:0007669"/>
    <property type="project" value="UniProtKB-KW"/>
</dbReference>
<dbReference type="Pfam" id="PF01145">
    <property type="entry name" value="Band_7"/>
    <property type="match status" value="1"/>
</dbReference>
<evidence type="ECO:0000313" key="9">
    <source>
        <dbReference type="Proteomes" id="UP000782610"/>
    </source>
</evidence>
<evidence type="ECO:0000256" key="2">
    <source>
        <dbReference type="ARBA" id="ARBA00007862"/>
    </source>
</evidence>
<keyword evidence="8" id="KW-0645">Protease</keyword>
<gene>
    <name evidence="8" type="ORF">HY834_17115</name>
</gene>
<evidence type="ECO:0000259" key="7">
    <source>
        <dbReference type="SMART" id="SM00244"/>
    </source>
</evidence>
<name>A0A933L5Q7_9HYPH</name>
<dbReference type="PANTHER" id="PTHR42911:SF1">
    <property type="entry name" value="MODULATOR OF FTSH PROTEASE HFLC"/>
    <property type="match status" value="1"/>
</dbReference>
<evidence type="ECO:0000256" key="4">
    <source>
        <dbReference type="ARBA" id="ARBA00022989"/>
    </source>
</evidence>
<feature type="compositionally biased region" description="Polar residues" evidence="6">
    <location>
        <begin position="350"/>
        <end position="360"/>
    </location>
</feature>
<evidence type="ECO:0000256" key="3">
    <source>
        <dbReference type="ARBA" id="ARBA00022692"/>
    </source>
</evidence>
<dbReference type="AlphaFoldDB" id="A0A933L5Q7"/>
<evidence type="ECO:0000313" key="8">
    <source>
        <dbReference type="EMBL" id="MBI4923463.1"/>
    </source>
</evidence>
<comment type="similarity">
    <text evidence="2">Belongs to the band 7/mec-2 family. HflC subfamily.</text>
</comment>
<feature type="domain" description="Band 7" evidence="7">
    <location>
        <begin position="20"/>
        <end position="185"/>
    </location>
</feature>
<feature type="region of interest" description="Disordered" evidence="6">
    <location>
        <begin position="308"/>
        <end position="360"/>
    </location>
</feature>
<dbReference type="SMART" id="SM00244">
    <property type="entry name" value="PHB"/>
    <property type="match status" value="1"/>
</dbReference>
<accession>A0A933L5Q7</accession>
<dbReference type="InterPro" id="IPR036013">
    <property type="entry name" value="Band_7/SPFH_dom_sf"/>
</dbReference>
<proteinExistence type="inferred from homology"/>
<reference evidence="8" key="1">
    <citation type="submission" date="2020-07" db="EMBL/GenBank/DDBJ databases">
        <title>Huge and variable diversity of episymbiotic CPR bacteria and DPANN archaea in groundwater ecosystems.</title>
        <authorList>
            <person name="He C.Y."/>
            <person name="Keren R."/>
            <person name="Whittaker M."/>
            <person name="Farag I.F."/>
            <person name="Doudna J."/>
            <person name="Cate J.H.D."/>
            <person name="Banfield J.F."/>
        </authorList>
    </citation>
    <scope>NUCLEOTIDE SEQUENCE</scope>
    <source>
        <strain evidence="8">NC_groundwater_1586_Pr3_B-0.1um_66_15</strain>
    </source>
</reference>
<keyword evidence="8" id="KW-0378">Hydrolase</keyword>
<comment type="caution">
    <text evidence="8">The sequence shown here is derived from an EMBL/GenBank/DDBJ whole genome shotgun (WGS) entry which is preliminary data.</text>
</comment>
<comment type="subcellular location">
    <subcellularLocation>
        <location evidence="1">Membrane</location>
        <topology evidence="1">Single-pass membrane protein</topology>
    </subcellularLocation>
</comment>
<dbReference type="InterPro" id="IPR001107">
    <property type="entry name" value="Band_7"/>
</dbReference>
<evidence type="ECO:0000256" key="1">
    <source>
        <dbReference type="ARBA" id="ARBA00004167"/>
    </source>
</evidence>
<evidence type="ECO:0000256" key="5">
    <source>
        <dbReference type="ARBA" id="ARBA00023136"/>
    </source>
</evidence>
<keyword evidence="5" id="KW-0472">Membrane</keyword>
<dbReference type="PANTHER" id="PTHR42911">
    <property type="entry name" value="MODULATOR OF FTSH PROTEASE HFLC"/>
    <property type="match status" value="1"/>
</dbReference>
<organism evidence="8 9">
    <name type="scientific">Devosia nanyangense</name>
    <dbReference type="NCBI Taxonomy" id="1228055"/>
    <lineage>
        <taxon>Bacteria</taxon>
        <taxon>Pseudomonadati</taxon>
        <taxon>Pseudomonadota</taxon>
        <taxon>Alphaproteobacteria</taxon>
        <taxon>Hyphomicrobiales</taxon>
        <taxon>Devosiaceae</taxon>
        <taxon>Devosia</taxon>
    </lineage>
</organism>
<keyword evidence="3" id="KW-0812">Transmembrane</keyword>
<dbReference type="GO" id="GO:0006508">
    <property type="term" value="P:proteolysis"/>
    <property type="evidence" value="ECO:0007669"/>
    <property type="project" value="UniProtKB-KW"/>
</dbReference>
<protein>
    <submittedName>
        <fullName evidence="8">Protease modulator HflC</fullName>
    </submittedName>
</protein>
<dbReference type="EMBL" id="JACRAF010000056">
    <property type="protein sequence ID" value="MBI4923463.1"/>
    <property type="molecule type" value="Genomic_DNA"/>
</dbReference>
<dbReference type="Proteomes" id="UP000782610">
    <property type="component" value="Unassembled WGS sequence"/>
</dbReference>
<evidence type="ECO:0000256" key="6">
    <source>
        <dbReference type="SAM" id="MobiDB-lite"/>
    </source>
</evidence>
<dbReference type="CDD" id="cd03405">
    <property type="entry name" value="SPFH_HflC"/>
    <property type="match status" value="1"/>
</dbReference>
<sequence>MNRLIGLSVVAVIALYVLFSSIYIVNVREQAIVLRFGQITAVRTEPGLYFKLPTNLVDAVQIIEERTLRYDIANMQLQVSDGATYVVDAFLTYRITDPVKFRERVQGELGLAEQRISTRFDAALRQVYGVRKFDAALSAERSAMMREARDLIRPGMAELGIDVTDVRILRTDLMEDVSKQTFERMSAERNAEAARIRAGGQQAAQSLKAIADRQAVEIVAAARKDSEVLRGEGEALRSEVFASAFTPDPEFFEFYRSMQAYRAALGATGTTMVLAPDSEFFKYFSTDTTDGQPPVPAAPNGIAPLPGITIPADPADALPAGTSGDTPAAEAPLTLDQATPAVGTDGTVVAPNSSEPAPAQ</sequence>
<dbReference type="SUPFAM" id="SSF117892">
    <property type="entry name" value="Band 7/SPFH domain"/>
    <property type="match status" value="1"/>
</dbReference>